<evidence type="ECO:0000313" key="2">
    <source>
        <dbReference type="EMBL" id="QWZ10385.1"/>
    </source>
</evidence>
<dbReference type="PIRSF" id="PIRSF009264">
    <property type="entry name" value="TagBP_ald_AgaZ"/>
    <property type="match status" value="1"/>
</dbReference>
<dbReference type="InterPro" id="IPR050303">
    <property type="entry name" value="GatZ_KbaZ_carbometab"/>
</dbReference>
<reference evidence="2" key="1">
    <citation type="submission" date="2021-06" db="EMBL/GenBank/DDBJ databases">
        <title>Complete genome sequence of Nocardioides sp. G188.</title>
        <authorList>
            <person name="Im W.-T."/>
        </authorList>
    </citation>
    <scope>NUCLEOTIDE SEQUENCE</scope>
    <source>
        <strain evidence="2">G188</strain>
    </source>
</reference>
<keyword evidence="3" id="KW-1185">Reference proteome</keyword>
<dbReference type="InterPro" id="IPR012062">
    <property type="entry name" value="GatZ/KbaZ-like"/>
</dbReference>
<gene>
    <name evidence="2" type="ORF">KRR39_01830</name>
</gene>
<organism evidence="2 3">
    <name type="scientific">Nocardioides panacis</name>
    <dbReference type="NCBI Taxonomy" id="2849501"/>
    <lineage>
        <taxon>Bacteria</taxon>
        <taxon>Bacillati</taxon>
        <taxon>Actinomycetota</taxon>
        <taxon>Actinomycetes</taxon>
        <taxon>Propionibacteriales</taxon>
        <taxon>Nocardioidaceae</taxon>
        <taxon>Nocardioides</taxon>
    </lineage>
</organism>
<dbReference type="GO" id="GO:0005886">
    <property type="term" value="C:plasma membrane"/>
    <property type="evidence" value="ECO:0007669"/>
    <property type="project" value="TreeGrafter"/>
</dbReference>
<dbReference type="EMBL" id="CP077062">
    <property type="protein sequence ID" value="QWZ10385.1"/>
    <property type="molecule type" value="Genomic_DNA"/>
</dbReference>
<evidence type="ECO:0000256" key="1">
    <source>
        <dbReference type="ARBA" id="ARBA00005007"/>
    </source>
</evidence>
<dbReference type="EC" id="4.1.2.40" evidence="2"/>
<dbReference type="Proteomes" id="UP000683575">
    <property type="component" value="Chromosome"/>
</dbReference>
<comment type="pathway">
    <text evidence="1">Carbohydrate metabolism.</text>
</comment>
<dbReference type="GO" id="GO:0009401">
    <property type="term" value="P:phosphoenolpyruvate-dependent sugar phosphotransferase system"/>
    <property type="evidence" value="ECO:0007669"/>
    <property type="project" value="TreeGrafter"/>
</dbReference>
<name>A0A975Y2B7_9ACTN</name>
<keyword evidence="2" id="KW-0456">Lyase</keyword>
<dbReference type="AlphaFoldDB" id="A0A975Y2B7"/>
<proteinExistence type="predicted"/>
<protein>
    <submittedName>
        <fullName evidence="2">D-tagatose-bisphosphate aldolase, class II, non-catalytic subunit</fullName>
        <ecNumber evidence="2">4.1.2.40</ecNumber>
    </submittedName>
</protein>
<dbReference type="NCBIfam" id="TIGR02810">
    <property type="entry name" value="agaZ_gatZ"/>
    <property type="match status" value="1"/>
</dbReference>
<accession>A0A975Y2B7</accession>
<dbReference type="PANTHER" id="PTHR32502">
    <property type="entry name" value="N-ACETYLGALACTOSAMINE PERMEASE II COMPONENT-RELATED"/>
    <property type="match status" value="1"/>
</dbReference>
<dbReference type="Pfam" id="PF08013">
    <property type="entry name" value="GatZ_KbaZ-like"/>
    <property type="match status" value="1"/>
</dbReference>
<dbReference type="GO" id="GO:0009025">
    <property type="term" value="F:tagatose-bisphosphate aldolase activity"/>
    <property type="evidence" value="ECO:0007669"/>
    <property type="project" value="UniProtKB-EC"/>
</dbReference>
<dbReference type="PANTHER" id="PTHR32502:SF2">
    <property type="entry name" value="D-TAGATOSE-1,6-BISPHOSPHATE ALDOLASE SUBUNIT KBAZ"/>
    <property type="match status" value="1"/>
</dbReference>
<sequence length="429" mass="47266">MRDLVRRHKSGAHIGITSVCSAHPMVLRAALEHARETRGIVLVEATSNQVDQTGGYTGMRPQDFRELVLGLAEEAGLPHDDLILGGDHLGPNRWRAMPADEAMRHADELVEAYVAAGFTKIHLDCSFACSGDPQPLTDELVATRSARLVQVAERSAGSQADRLTYVIGTEVPVPGGAHHALEGVPPTSPRAARETLQAHRDAFDAAGVAHVWPRVAALVVQPGVEFDHQQVFAYQPAAARELSLVLGDEPAMVFEAHSTDYQTRDALQSLVTDHWAILKVGPQLTFALREALFGLAAIEDELFAEEQRSHLTDVVEQRMLADPSQWEGYYTGTETEKRVLRRYSYSDRMRYYWPDPEIDAAQERLLANLSGVVIPLPLLSQHLPAQYERVRDGQIEASPEVLVLDHVKDVLRTYAAACSTGPTSEEISR</sequence>
<dbReference type="GO" id="GO:0005975">
    <property type="term" value="P:carbohydrate metabolic process"/>
    <property type="evidence" value="ECO:0007669"/>
    <property type="project" value="InterPro"/>
</dbReference>
<evidence type="ECO:0000313" key="3">
    <source>
        <dbReference type="Proteomes" id="UP000683575"/>
    </source>
</evidence>
<dbReference type="KEGG" id="nps:KRR39_01830"/>